<organism evidence="1">
    <name type="scientific">Manihot esculenta</name>
    <name type="common">Cassava</name>
    <name type="synonym">Jatropha manihot</name>
    <dbReference type="NCBI Taxonomy" id="3983"/>
    <lineage>
        <taxon>Eukaryota</taxon>
        <taxon>Viridiplantae</taxon>
        <taxon>Streptophyta</taxon>
        <taxon>Embryophyta</taxon>
        <taxon>Tracheophyta</taxon>
        <taxon>Spermatophyta</taxon>
        <taxon>Magnoliopsida</taxon>
        <taxon>eudicotyledons</taxon>
        <taxon>Gunneridae</taxon>
        <taxon>Pentapetalae</taxon>
        <taxon>rosids</taxon>
        <taxon>fabids</taxon>
        <taxon>Malpighiales</taxon>
        <taxon>Euphorbiaceae</taxon>
        <taxon>Crotonoideae</taxon>
        <taxon>Manihoteae</taxon>
        <taxon>Manihot</taxon>
    </lineage>
</organism>
<sequence length="62" mass="7189">MTSNEVTEIENSKVCEWEPEKDLSLHLGYVNIYIYLKAIHQNLPAGEGRRRGRITNDTSVLW</sequence>
<reference evidence="1" key="1">
    <citation type="submission" date="2016-02" db="EMBL/GenBank/DDBJ databases">
        <title>WGS assembly of Manihot esculenta.</title>
        <authorList>
            <person name="Bredeson J.V."/>
            <person name="Prochnik S.E."/>
            <person name="Lyons J.B."/>
            <person name="Schmutz J."/>
            <person name="Grimwood J."/>
            <person name="Vrebalov J."/>
            <person name="Bart R.S."/>
            <person name="Amuge T."/>
            <person name="Ferguson M.E."/>
            <person name="Green R."/>
            <person name="Putnam N."/>
            <person name="Stites J."/>
            <person name="Rounsley S."/>
            <person name="Rokhsar D.S."/>
        </authorList>
    </citation>
    <scope>NUCLEOTIDE SEQUENCE [LARGE SCALE GENOMIC DNA]</scope>
    <source>
        <tissue evidence="1">Leaf</tissue>
    </source>
</reference>
<evidence type="ECO:0000313" key="1">
    <source>
        <dbReference type="EMBL" id="OAY35659.1"/>
    </source>
</evidence>
<gene>
    <name evidence="1" type="ORF">MANES_12G119500</name>
</gene>
<dbReference type="EMBL" id="CM004398">
    <property type="protein sequence ID" value="OAY35659.1"/>
    <property type="molecule type" value="Genomic_DNA"/>
</dbReference>
<name>A0A2C9UVW9_MANES</name>
<accession>A0A2C9UVW9</accession>
<proteinExistence type="predicted"/>
<dbReference type="AlphaFoldDB" id="A0A2C9UVW9"/>
<protein>
    <submittedName>
        <fullName evidence="1">Uncharacterized protein</fullName>
    </submittedName>
</protein>